<evidence type="ECO:0000313" key="1">
    <source>
        <dbReference type="EMBL" id="EPE29059.1"/>
    </source>
</evidence>
<reference evidence="1 2" key="1">
    <citation type="journal article" date="2013" name="BMC Genomics">
        <title>Genomics-driven discovery of the pneumocandin biosynthetic gene cluster in the fungus Glarea lozoyensis.</title>
        <authorList>
            <person name="Chen L."/>
            <person name="Yue Q."/>
            <person name="Zhang X."/>
            <person name="Xiang M."/>
            <person name="Wang C."/>
            <person name="Li S."/>
            <person name="Che Y."/>
            <person name="Ortiz-Lopez F.J."/>
            <person name="Bills G.F."/>
            <person name="Liu X."/>
            <person name="An Z."/>
        </authorList>
    </citation>
    <scope>NUCLEOTIDE SEQUENCE [LARGE SCALE GENOMIC DNA]</scope>
    <source>
        <strain evidence="2">ATCC 20868 / MF5171</strain>
    </source>
</reference>
<protein>
    <submittedName>
        <fullName evidence="1">Uncharacterized protein</fullName>
    </submittedName>
</protein>
<organism evidence="1 2">
    <name type="scientific">Glarea lozoyensis (strain ATCC 20868 / MF5171)</name>
    <dbReference type="NCBI Taxonomy" id="1116229"/>
    <lineage>
        <taxon>Eukaryota</taxon>
        <taxon>Fungi</taxon>
        <taxon>Dikarya</taxon>
        <taxon>Ascomycota</taxon>
        <taxon>Pezizomycotina</taxon>
        <taxon>Leotiomycetes</taxon>
        <taxon>Helotiales</taxon>
        <taxon>Helotiaceae</taxon>
        <taxon>Glarea</taxon>
    </lineage>
</organism>
<dbReference type="GeneID" id="19459277"/>
<dbReference type="Proteomes" id="UP000016922">
    <property type="component" value="Unassembled WGS sequence"/>
</dbReference>
<evidence type="ECO:0000313" key="2">
    <source>
        <dbReference type="Proteomes" id="UP000016922"/>
    </source>
</evidence>
<keyword evidence="2" id="KW-1185">Reference proteome</keyword>
<sequence length="207" mass="23638">MCQDYILIRKCQCTADAWVLAQCGSGNCNYRTGQVILNTEITTLDDLISQADPRVKLLFTNLNCSVCGLADKIPEQYIWDANVDNALGIAIPILERARKSPAFLALHRYEEKDVAQYRLSAIDLNWLYNTRKIIQIACRHMVRGPRADLSDEQMIYCILYDSYLAAVEFNLIADAHDTLPPKETPAWLYALRDLDEDLLQYEDARLC</sequence>
<accession>S3CVT4</accession>
<dbReference type="HOGENOM" id="CLU_1326478_0_0_1"/>
<dbReference type="KEGG" id="glz:GLAREA_00217"/>
<dbReference type="AlphaFoldDB" id="S3CVT4"/>
<dbReference type="EMBL" id="KE145367">
    <property type="protein sequence ID" value="EPE29059.1"/>
    <property type="molecule type" value="Genomic_DNA"/>
</dbReference>
<proteinExistence type="predicted"/>
<gene>
    <name evidence="1" type="ORF">GLAREA_00217</name>
</gene>
<name>S3CVT4_GLAL2</name>
<dbReference type="RefSeq" id="XP_008083168.1">
    <property type="nucleotide sequence ID" value="XM_008084977.1"/>
</dbReference>